<dbReference type="Proteomes" id="UP001317742">
    <property type="component" value="Chromosome"/>
</dbReference>
<keyword evidence="2" id="KW-0808">Transferase</keyword>
<dbReference type="InterPro" id="IPR025714">
    <property type="entry name" value="Methyltranfer_dom"/>
</dbReference>
<name>A0ABM8B0C7_9BACT</name>
<dbReference type="InterPro" id="IPR029063">
    <property type="entry name" value="SAM-dependent_MTases_sf"/>
</dbReference>
<gene>
    <name evidence="2" type="ORF">SYK_16110</name>
</gene>
<organism evidence="2 3">
    <name type="scientific">Pseudodesulfovibrio nedwellii</name>
    <dbReference type="NCBI Taxonomy" id="2973072"/>
    <lineage>
        <taxon>Bacteria</taxon>
        <taxon>Pseudomonadati</taxon>
        <taxon>Thermodesulfobacteriota</taxon>
        <taxon>Desulfovibrionia</taxon>
        <taxon>Desulfovibrionales</taxon>
        <taxon>Desulfovibrionaceae</taxon>
    </lineage>
</organism>
<keyword evidence="2" id="KW-0489">Methyltransferase</keyword>
<dbReference type="Pfam" id="PF13847">
    <property type="entry name" value="Methyltransf_31"/>
    <property type="match status" value="1"/>
</dbReference>
<sequence>MPETHGTHCRGERTKAKGYGPTSLWLHEPEALIDQLNLSQGMVLLDAGCGAGEYSLLAAPQVGDKGQIIALDTISLSIEELATTSKKEGLTNIRGHVCDITGHLPLTSRSVDLILLSTVLHIRAVRDRASDMFHEFRRVLRPEGKVAVIECKKEEADFGPPLHSRLAPNEVEAIAASSGLKKTSLVFFEHTYMLNLA</sequence>
<dbReference type="GO" id="GO:0032259">
    <property type="term" value="P:methylation"/>
    <property type="evidence" value="ECO:0007669"/>
    <property type="project" value="UniProtKB-KW"/>
</dbReference>
<dbReference type="EMBL" id="AP026709">
    <property type="protein sequence ID" value="BDQ37251.1"/>
    <property type="molecule type" value="Genomic_DNA"/>
</dbReference>
<dbReference type="CDD" id="cd02440">
    <property type="entry name" value="AdoMet_MTases"/>
    <property type="match status" value="1"/>
</dbReference>
<evidence type="ECO:0000259" key="1">
    <source>
        <dbReference type="Pfam" id="PF13847"/>
    </source>
</evidence>
<evidence type="ECO:0000313" key="3">
    <source>
        <dbReference type="Proteomes" id="UP001317742"/>
    </source>
</evidence>
<dbReference type="GO" id="GO:0008168">
    <property type="term" value="F:methyltransferase activity"/>
    <property type="evidence" value="ECO:0007669"/>
    <property type="project" value="UniProtKB-KW"/>
</dbReference>
<dbReference type="RefSeq" id="WP_281763109.1">
    <property type="nucleotide sequence ID" value="NZ_AP026709.1"/>
</dbReference>
<accession>A0ABM8B0C7</accession>
<feature type="domain" description="Methyltransferase" evidence="1">
    <location>
        <begin position="39"/>
        <end position="154"/>
    </location>
</feature>
<evidence type="ECO:0000313" key="2">
    <source>
        <dbReference type="EMBL" id="BDQ37251.1"/>
    </source>
</evidence>
<keyword evidence="3" id="KW-1185">Reference proteome</keyword>
<dbReference type="Gene3D" id="3.40.50.150">
    <property type="entry name" value="Vaccinia Virus protein VP39"/>
    <property type="match status" value="1"/>
</dbReference>
<dbReference type="SUPFAM" id="SSF53335">
    <property type="entry name" value="S-adenosyl-L-methionine-dependent methyltransferases"/>
    <property type="match status" value="1"/>
</dbReference>
<proteinExistence type="predicted"/>
<reference evidence="2 3" key="1">
    <citation type="submission" date="2022-08" db="EMBL/GenBank/DDBJ databases">
        <title>Genome Sequence of the sulphate-reducing bacterium, Pseudodesulfovibrio sp. SYK.</title>
        <authorList>
            <person name="Kondo R."/>
            <person name="Kataoka T."/>
        </authorList>
    </citation>
    <scope>NUCLEOTIDE SEQUENCE [LARGE SCALE GENOMIC DNA]</scope>
    <source>
        <strain evidence="2 3">SYK</strain>
    </source>
</reference>
<protein>
    <submittedName>
        <fullName evidence="2">SAM-dependent methyltransferase</fullName>
    </submittedName>
</protein>